<evidence type="ECO:0000313" key="7">
    <source>
        <dbReference type="EMBL" id="GAC57062.1"/>
    </source>
</evidence>
<keyword evidence="8" id="KW-1185">Reference proteome</keyword>
<dbReference type="PANTHER" id="PTHR45779">
    <property type="entry name" value="PEPTIDYLPROLYL ISOMERASE"/>
    <property type="match status" value="1"/>
</dbReference>
<keyword evidence="3 4" id="KW-0413">Isomerase</keyword>
<comment type="similarity">
    <text evidence="5">Belongs to the FKBP-type PPIase family.</text>
</comment>
<evidence type="ECO:0000256" key="5">
    <source>
        <dbReference type="RuleBase" id="RU003915"/>
    </source>
</evidence>
<dbReference type="PROSITE" id="PS50059">
    <property type="entry name" value="FKBP_PPIASE"/>
    <property type="match status" value="1"/>
</dbReference>
<dbReference type="STRING" id="1121927.GOHSU_16_00190"/>
<dbReference type="EC" id="5.2.1.8" evidence="5"/>
<sequence length="245" mass="24748">MIVIGCALRLRTGSTVPVRPGDPFAAGRAVRVRRADSVQSADMRLKPLLLLPAAACAVLLVGCSSDDTDTAATGVTAISAEASAPSAGDVVPASNCPTQAPAEGTEPEWTVEGTTGSVSIVGQTDTTAPLITVDKPFAVDETEVKTLSEGTGPEVTDSSTITVCYVGVDGRDGATFDSAHQRGAPEQFPAGGVIPGFRQALVGQKVGSTVAVVIPSKDGYPQGTPDGSIKAGDTIVFALKILAAN</sequence>
<evidence type="ECO:0000256" key="3">
    <source>
        <dbReference type="ARBA" id="ARBA00023235"/>
    </source>
</evidence>
<evidence type="ECO:0000256" key="1">
    <source>
        <dbReference type="ARBA" id="ARBA00000971"/>
    </source>
</evidence>
<evidence type="ECO:0000313" key="8">
    <source>
        <dbReference type="Proteomes" id="UP000053405"/>
    </source>
</evidence>
<proteinExistence type="inferred from homology"/>
<dbReference type="PANTHER" id="PTHR45779:SF7">
    <property type="entry name" value="PEPTIDYLPROLYL ISOMERASE"/>
    <property type="match status" value="1"/>
</dbReference>
<dbReference type="InterPro" id="IPR044609">
    <property type="entry name" value="FKBP2/11"/>
</dbReference>
<feature type="domain" description="PPIase FKBP-type" evidence="6">
    <location>
        <begin position="158"/>
        <end position="245"/>
    </location>
</feature>
<comment type="caution">
    <text evidence="7">The sequence shown here is derived from an EMBL/GenBank/DDBJ whole genome shotgun (WGS) entry which is preliminary data.</text>
</comment>
<dbReference type="EMBL" id="BANT01000016">
    <property type="protein sequence ID" value="GAC57062.1"/>
    <property type="molecule type" value="Genomic_DNA"/>
</dbReference>
<comment type="catalytic activity">
    <reaction evidence="1 4 5">
        <text>[protein]-peptidylproline (omega=180) = [protein]-peptidylproline (omega=0)</text>
        <dbReference type="Rhea" id="RHEA:16237"/>
        <dbReference type="Rhea" id="RHEA-COMP:10747"/>
        <dbReference type="Rhea" id="RHEA-COMP:10748"/>
        <dbReference type="ChEBI" id="CHEBI:83833"/>
        <dbReference type="ChEBI" id="CHEBI:83834"/>
        <dbReference type="EC" id="5.2.1.8"/>
    </reaction>
</comment>
<dbReference type="AlphaFoldDB" id="L7LAI1"/>
<gene>
    <name evidence="7" type="ORF">GOHSU_16_00190</name>
</gene>
<keyword evidence="2 4" id="KW-0697">Rotamase</keyword>
<organism evidence="7 8">
    <name type="scientific">Gordonia hirsuta DSM 44140 = NBRC 16056</name>
    <dbReference type="NCBI Taxonomy" id="1121927"/>
    <lineage>
        <taxon>Bacteria</taxon>
        <taxon>Bacillati</taxon>
        <taxon>Actinomycetota</taxon>
        <taxon>Actinomycetes</taxon>
        <taxon>Mycobacteriales</taxon>
        <taxon>Gordoniaceae</taxon>
        <taxon>Gordonia</taxon>
    </lineage>
</organism>
<dbReference type="Pfam" id="PF00254">
    <property type="entry name" value="FKBP_C"/>
    <property type="match status" value="1"/>
</dbReference>
<evidence type="ECO:0000256" key="2">
    <source>
        <dbReference type="ARBA" id="ARBA00023110"/>
    </source>
</evidence>
<dbReference type="Gene3D" id="3.10.50.40">
    <property type="match status" value="1"/>
</dbReference>
<dbReference type="InterPro" id="IPR046357">
    <property type="entry name" value="PPIase_dom_sf"/>
</dbReference>
<evidence type="ECO:0000259" key="6">
    <source>
        <dbReference type="PROSITE" id="PS50059"/>
    </source>
</evidence>
<accession>L7LAI1</accession>
<name>L7LAI1_9ACTN</name>
<dbReference type="Proteomes" id="UP000053405">
    <property type="component" value="Unassembled WGS sequence"/>
</dbReference>
<dbReference type="GO" id="GO:0003755">
    <property type="term" value="F:peptidyl-prolyl cis-trans isomerase activity"/>
    <property type="evidence" value="ECO:0007669"/>
    <property type="project" value="UniProtKB-UniRule"/>
</dbReference>
<reference evidence="7 8" key="1">
    <citation type="submission" date="2012-12" db="EMBL/GenBank/DDBJ databases">
        <title>Whole genome shotgun sequence of Gordonia hirsuta NBRC 16056.</title>
        <authorList>
            <person name="Isaki-Nakamura S."/>
            <person name="Hosoyama A."/>
            <person name="Tsuchikane K."/>
            <person name="Katsumata H."/>
            <person name="Baba S."/>
            <person name="Yamazaki S."/>
            <person name="Fujita N."/>
        </authorList>
    </citation>
    <scope>NUCLEOTIDE SEQUENCE [LARGE SCALE GENOMIC DNA]</scope>
    <source>
        <strain evidence="7 8">NBRC 16056</strain>
    </source>
</reference>
<protein>
    <recommendedName>
        <fullName evidence="5">Peptidyl-prolyl cis-trans isomerase</fullName>
        <ecNumber evidence="5">5.2.1.8</ecNumber>
    </recommendedName>
</protein>
<evidence type="ECO:0000256" key="4">
    <source>
        <dbReference type="PROSITE-ProRule" id="PRU00277"/>
    </source>
</evidence>
<dbReference type="SUPFAM" id="SSF54534">
    <property type="entry name" value="FKBP-like"/>
    <property type="match status" value="1"/>
</dbReference>
<dbReference type="InterPro" id="IPR001179">
    <property type="entry name" value="PPIase_FKBP_dom"/>
</dbReference>
<dbReference type="eggNOG" id="COG0545">
    <property type="taxonomic scope" value="Bacteria"/>
</dbReference>